<evidence type="ECO:0000256" key="1">
    <source>
        <dbReference type="ARBA" id="ARBA00022737"/>
    </source>
</evidence>
<keyword evidence="1" id="KW-0677">Repeat</keyword>
<dbReference type="Proteomes" id="UP000191672">
    <property type="component" value="Unassembled WGS sequence"/>
</dbReference>
<dbReference type="Pfam" id="PF17109">
    <property type="entry name" value="Goodbye"/>
    <property type="match status" value="1"/>
</dbReference>
<sequence length="1390" mass="157410">MVVTTSEPSDSTLHSLWHSACKDYARETGISLLDERFPKIKGPEDLSHQLDSEKGNFEEFRMKKRPLLHAMQLVLTPFENWGDMIAGAVAAAFPPASSIMGAMLLLIRAARRVSDAFNVLLDLLHRMGNFALRLESYKGITLSEGMKTIIVKVSVNLLKICAASQNLLNQGSLKARISKWAKNILVEDTSIRSLLSELEELTSQEHMMVSAHGLNLTHQALRNIEELINRDDRRNERERLEKVKAALDPVSASGQVLSSITQNCLPGSGSWIENRLQSWWEGSQPLLWLHGGPGVGKSHLASKVITALSTGSLATSAPVVASFFYKINDVDLRSLNKALRTLAWQVATQQPRFAVHAEEFCMKEDPGNNFVLWEKLFLKYFTDIDSATPTCLVIDGIDEAETEEQEVLFSLLEIGFVGKVSISQTLPLRVVLLSRDSVRIMLEDHSLDCIPEIEVGDTQNKDDLHQYVSQKLQRTRLFRGNPEFLEETIKAISQKAEGLWEWANLVIKSVLRCRSKEQIRKVVKKMPQGISAMLCEELQRLSKDLSEGEELSSDDASEGGRPTARIQQLNVLLTFVATAQKPLTVRQLDIILELILKEELMSLEDDIRTLYSTLFYIRDNDDQHNFDENGGVVTLRHSSFYEFFRMSEESGLIHVDVDRAEVGFVYVCLYALSESQTPFLKLSTSGLWGYAEKFLPSHLTRADPEKAGKLRGDISTLLASLFSNGQDIRWFIHELHIRWFGSYSFYPTCEVSELGSHWLDAQDQDTANQRAEVVLHWLLPGPKQSFMDYARSSAMTSDACPLTILLSFMVACWSKGWLEPEEVKEDDGLPAIAPAILTVYDSMAKGMRGPDIVDMASKVSDVMWDHRMPAKVLIPAQSQKLQQTPMWHARVAQALLLRHCYVQALEHFQISVNENRKTPAFSTQSLSVIHRDMSRAYFEVAMHKEALEHLELSETLRSITGNKDDRHVHHPIEDLLNKAQMKHHAKLTDEAIETAEEAWNLLLGEKGMDRDIHLFPFFEIFMELNQAHRLRSVLDLAFSYFEETADSRSILLDFERFILNSFIFGTRIMYRVLHYALAEDDQDYLDLAARALKKVDTDLEGSAIVKYLFATVLFEKGKRDVGVQGWYEVASLSSVSSNKWEKSSHMRSIGNLVALCLNSAEIPHWERSPLILDQNSQLCDICLVLSTWLRGCGDIISARDALRWCVKECISLLSDDDPSNDINALVGLFKVFLVATDSDEDLDAVLYLIKQDTEPRMRVSRNMAGAKKRIDDDVQFDVFSKLQDVQLTDDGDQCQEASDEHIDDLFYAGIVCDPLTECPLLRPSERVPKGMVPLNSSGGEQRSIWVEEWKDRLAEKWEIADFTFEGGLSAWCMRILPEPQRARWATFFQT</sequence>
<proteinExistence type="predicted"/>
<evidence type="ECO:0000259" key="3">
    <source>
        <dbReference type="Pfam" id="PF24883"/>
    </source>
</evidence>
<dbReference type="InterPro" id="IPR056884">
    <property type="entry name" value="NPHP3-like_N"/>
</dbReference>
<dbReference type="InterPro" id="IPR011990">
    <property type="entry name" value="TPR-like_helical_dom_sf"/>
</dbReference>
<name>A0A1V6QG43_9EURO</name>
<dbReference type="Gene3D" id="3.40.50.300">
    <property type="entry name" value="P-loop containing nucleotide triphosphate hydrolases"/>
    <property type="match status" value="1"/>
</dbReference>
<protein>
    <recommendedName>
        <fullName evidence="6">Fungal STAND N-terminal Goodbye domain-containing protein</fullName>
    </recommendedName>
</protein>
<evidence type="ECO:0000313" key="4">
    <source>
        <dbReference type="EMBL" id="OQD88178.1"/>
    </source>
</evidence>
<organism evidence="4 5">
    <name type="scientific">Penicillium antarcticum</name>
    <dbReference type="NCBI Taxonomy" id="416450"/>
    <lineage>
        <taxon>Eukaryota</taxon>
        <taxon>Fungi</taxon>
        <taxon>Dikarya</taxon>
        <taxon>Ascomycota</taxon>
        <taxon>Pezizomycotina</taxon>
        <taxon>Eurotiomycetes</taxon>
        <taxon>Eurotiomycetidae</taxon>
        <taxon>Eurotiales</taxon>
        <taxon>Aspergillaceae</taxon>
        <taxon>Penicillium</taxon>
    </lineage>
</organism>
<dbReference type="SUPFAM" id="SSF52540">
    <property type="entry name" value="P-loop containing nucleoside triphosphate hydrolases"/>
    <property type="match status" value="1"/>
</dbReference>
<dbReference type="PANTHER" id="PTHR10039:SF17">
    <property type="entry name" value="FUNGAL STAND N-TERMINAL GOODBYE DOMAIN-CONTAINING PROTEIN-RELATED"/>
    <property type="match status" value="1"/>
</dbReference>
<dbReference type="InterPro" id="IPR027417">
    <property type="entry name" value="P-loop_NTPase"/>
</dbReference>
<comment type="caution">
    <text evidence="4">The sequence shown here is derived from an EMBL/GenBank/DDBJ whole genome shotgun (WGS) entry which is preliminary data.</text>
</comment>
<feature type="domain" description="Fungal STAND N-terminal Goodbye" evidence="2">
    <location>
        <begin position="17"/>
        <end position="137"/>
    </location>
</feature>
<dbReference type="EMBL" id="MDYN01000004">
    <property type="protein sequence ID" value="OQD88178.1"/>
    <property type="molecule type" value="Genomic_DNA"/>
</dbReference>
<keyword evidence="5" id="KW-1185">Reference proteome</keyword>
<dbReference type="InterPro" id="IPR031350">
    <property type="entry name" value="Goodbye_dom"/>
</dbReference>
<gene>
    <name evidence="4" type="ORF">PENANT_c004G01014</name>
</gene>
<feature type="domain" description="Nephrocystin 3-like N-terminal" evidence="3">
    <location>
        <begin position="267"/>
        <end position="435"/>
    </location>
</feature>
<dbReference type="Gene3D" id="1.25.40.10">
    <property type="entry name" value="Tetratricopeptide repeat domain"/>
    <property type="match status" value="1"/>
</dbReference>
<reference evidence="5" key="1">
    <citation type="journal article" date="2017" name="Nat. Microbiol.">
        <title>Global analysis of biosynthetic gene clusters reveals vast potential of secondary metabolite production in Penicillium species.</title>
        <authorList>
            <person name="Nielsen J.C."/>
            <person name="Grijseels S."/>
            <person name="Prigent S."/>
            <person name="Ji B."/>
            <person name="Dainat J."/>
            <person name="Nielsen K.F."/>
            <person name="Frisvad J.C."/>
            <person name="Workman M."/>
            <person name="Nielsen J."/>
        </authorList>
    </citation>
    <scope>NUCLEOTIDE SEQUENCE [LARGE SCALE GENOMIC DNA]</scope>
    <source>
        <strain evidence="5">IBT 31811</strain>
    </source>
</reference>
<accession>A0A1V6QG43</accession>
<evidence type="ECO:0008006" key="6">
    <source>
        <dbReference type="Google" id="ProtNLM"/>
    </source>
</evidence>
<evidence type="ECO:0000313" key="5">
    <source>
        <dbReference type="Proteomes" id="UP000191672"/>
    </source>
</evidence>
<dbReference type="PANTHER" id="PTHR10039">
    <property type="entry name" value="AMELOGENIN"/>
    <property type="match status" value="1"/>
</dbReference>
<dbReference type="Pfam" id="PF24883">
    <property type="entry name" value="NPHP3_N"/>
    <property type="match status" value="1"/>
</dbReference>
<evidence type="ECO:0000259" key="2">
    <source>
        <dbReference type="Pfam" id="PF17109"/>
    </source>
</evidence>